<dbReference type="InterPro" id="IPR029055">
    <property type="entry name" value="Ntn_hydrolases_N"/>
</dbReference>
<dbReference type="Pfam" id="PF00227">
    <property type="entry name" value="Proteasome"/>
    <property type="match status" value="1"/>
</dbReference>
<evidence type="ECO:0000256" key="1">
    <source>
        <dbReference type="ARBA" id="ARBA00022942"/>
    </source>
</evidence>
<gene>
    <name evidence="3" type="ORF">GPU96_11g22410</name>
</gene>
<reference evidence="3" key="1">
    <citation type="submission" date="2021-05" db="EMBL/GenBank/DDBJ databases">
        <title>Encephalitozoon hellem ATCC 50604 Complete Genome.</title>
        <authorList>
            <person name="Mascarenhas dos Santos A.C."/>
            <person name="Julian A.T."/>
            <person name="Pombert J.-F."/>
        </authorList>
    </citation>
    <scope>NUCLEOTIDE SEQUENCE</scope>
    <source>
        <strain evidence="3">ATCC 50604</strain>
    </source>
</reference>
<organism evidence="3 4">
    <name type="scientific">Encephalitozoon hellem</name>
    <name type="common">Microsporidian parasite</name>
    <dbReference type="NCBI Taxonomy" id="27973"/>
    <lineage>
        <taxon>Eukaryota</taxon>
        <taxon>Fungi</taxon>
        <taxon>Fungi incertae sedis</taxon>
        <taxon>Microsporidia</taxon>
        <taxon>Unikaryonidae</taxon>
        <taxon>Encephalitozoon</taxon>
    </lineage>
</organism>
<dbReference type="EMBL" id="CP075157">
    <property type="protein sequence ID" value="UTX44438.1"/>
    <property type="molecule type" value="Genomic_DNA"/>
</dbReference>
<evidence type="ECO:0000313" key="4">
    <source>
        <dbReference type="Proteomes" id="UP001059546"/>
    </source>
</evidence>
<dbReference type="GO" id="GO:0019773">
    <property type="term" value="C:proteasome core complex, alpha-subunit complex"/>
    <property type="evidence" value="ECO:0007669"/>
    <property type="project" value="UniProtKB-UniRule"/>
</dbReference>
<dbReference type="PROSITE" id="PS51475">
    <property type="entry name" value="PROTEASOME_ALPHA_2"/>
    <property type="match status" value="1"/>
</dbReference>
<dbReference type="InterPro" id="IPR001353">
    <property type="entry name" value="Proteasome_sua/b"/>
</dbReference>
<comment type="similarity">
    <text evidence="2">Belongs to the peptidase T1A family.</text>
</comment>
<dbReference type="Proteomes" id="UP001059546">
    <property type="component" value="Chromosome XI"/>
</dbReference>
<dbReference type="InterPro" id="IPR023332">
    <property type="entry name" value="Proteasome_alpha-type"/>
</dbReference>
<dbReference type="GO" id="GO:0051603">
    <property type="term" value="P:proteolysis involved in protein catabolic process"/>
    <property type="evidence" value="ECO:0007669"/>
    <property type="project" value="InterPro"/>
</dbReference>
<name>A0A9Q9F9C6_ENCHE</name>
<evidence type="ECO:0000313" key="3">
    <source>
        <dbReference type="EMBL" id="UTX44438.1"/>
    </source>
</evidence>
<evidence type="ECO:0000256" key="2">
    <source>
        <dbReference type="PROSITE-ProRule" id="PRU00808"/>
    </source>
</evidence>
<dbReference type="InterPro" id="IPR050115">
    <property type="entry name" value="Proteasome_alpha"/>
</dbReference>
<dbReference type="SUPFAM" id="SSF56235">
    <property type="entry name" value="N-terminal nucleophile aminohydrolases (Ntn hydrolases)"/>
    <property type="match status" value="1"/>
</dbReference>
<proteinExistence type="inferred from homology"/>
<dbReference type="PANTHER" id="PTHR11599">
    <property type="entry name" value="PROTEASOME SUBUNIT ALPHA/BETA"/>
    <property type="match status" value="1"/>
</dbReference>
<protein>
    <submittedName>
        <fullName evidence="3">Proteasome subunit alpha type-1</fullName>
    </submittedName>
</protein>
<dbReference type="Gene3D" id="3.60.20.10">
    <property type="entry name" value="Glutamine Phosphoribosylpyrophosphate, subunit 1, domain 1"/>
    <property type="match status" value="1"/>
</dbReference>
<keyword evidence="1 2" id="KW-0647">Proteasome</keyword>
<dbReference type="AlphaFoldDB" id="A0A9Q9F9C6"/>
<sequence>MGSQARYNMFKIFNPEGSVKQLDFIQQTTELGNTVVGLRNKNVGILIAHNEKRSKLADTQKKVFSIDKRSLFTFSGITNDGQQIVDYLIDKSVREEVIKGRPTHFLDVFEDLLRDAFERTIVDGRRLYGVSGLYMTEYEGIRLVEFNPRGYVKEVKGMSIGCRSQSSRTVLEAYCEEYEKMGVEELARVGIMALKNAHPEDGVLTNENVEIWALEVGKGVYNIDSGMFLN</sequence>
<accession>A0A9Q9F9C6</accession>